<dbReference type="RefSeq" id="WP_344909837.1">
    <property type="nucleotide sequence ID" value="NZ_BAAAYO010000008.1"/>
</dbReference>
<reference evidence="2 3" key="1">
    <citation type="submission" date="2024-09" db="EMBL/GenBank/DDBJ databases">
        <authorList>
            <person name="Sun Q."/>
            <person name="Mori K."/>
        </authorList>
    </citation>
    <scope>NUCLEOTIDE SEQUENCE [LARGE SCALE GENOMIC DNA]</scope>
    <source>
        <strain evidence="2 3">JCM 12520</strain>
    </source>
</reference>
<name>A0ABV5W2T7_9BACL</name>
<protein>
    <submittedName>
        <fullName evidence="2">Iron-sulfur cluster biosynthesis family protein</fullName>
    </submittedName>
</protein>
<proteinExistence type="predicted"/>
<gene>
    <name evidence="2" type="ORF">ACFFNY_25085</name>
</gene>
<dbReference type="EMBL" id="JBHMAG010000016">
    <property type="protein sequence ID" value="MFB9754861.1"/>
    <property type="molecule type" value="Genomic_DNA"/>
</dbReference>
<dbReference type="InterPro" id="IPR035903">
    <property type="entry name" value="HesB-like_dom_sf"/>
</dbReference>
<organism evidence="2 3">
    <name type="scientific">Paenibacillus hodogayensis</name>
    <dbReference type="NCBI Taxonomy" id="279208"/>
    <lineage>
        <taxon>Bacteria</taxon>
        <taxon>Bacillati</taxon>
        <taxon>Bacillota</taxon>
        <taxon>Bacilli</taxon>
        <taxon>Bacillales</taxon>
        <taxon>Paenibacillaceae</taxon>
        <taxon>Paenibacillus</taxon>
    </lineage>
</organism>
<dbReference type="Proteomes" id="UP001589619">
    <property type="component" value="Unassembled WGS sequence"/>
</dbReference>
<keyword evidence="3" id="KW-1185">Reference proteome</keyword>
<dbReference type="Gene3D" id="2.60.300.12">
    <property type="entry name" value="HesB-like domain"/>
    <property type="match status" value="1"/>
</dbReference>
<dbReference type="Pfam" id="PF01521">
    <property type="entry name" value="Fe-S_biosyn"/>
    <property type="match status" value="1"/>
</dbReference>
<comment type="caution">
    <text evidence="2">The sequence shown here is derived from an EMBL/GenBank/DDBJ whole genome shotgun (WGS) entry which is preliminary data.</text>
</comment>
<feature type="domain" description="Core" evidence="1">
    <location>
        <begin position="1"/>
        <end position="107"/>
    </location>
</feature>
<accession>A0ABV5W2T7</accession>
<evidence type="ECO:0000313" key="2">
    <source>
        <dbReference type="EMBL" id="MFB9754861.1"/>
    </source>
</evidence>
<evidence type="ECO:0000313" key="3">
    <source>
        <dbReference type="Proteomes" id="UP001589619"/>
    </source>
</evidence>
<sequence length="121" mass="13572">MYIEFTDSAAEWIRSRFFTANASGAIRLAYDTEGCGCAVNGVAALWLVASPVEDDQLARTNWFTVFYDPRQQLFFEDKLVVDRKADQQALVLKSSQQTYNASMRVIDYRESGPACEAKTPG</sequence>
<dbReference type="InterPro" id="IPR000361">
    <property type="entry name" value="ATAP_core_dom"/>
</dbReference>
<dbReference type="SUPFAM" id="SSF89360">
    <property type="entry name" value="HesB-like domain"/>
    <property type="match status" value="1"/>
</dbReference>
<evidence type="ECO:0000259" key="1">
    <source>
        <dbReference type="Pfam" id="PF01521"/>
    </source>
</evidence>